<sequence length="651" mass="73157">MTRYRYGRFHGGPDPLADPIDVGQAIEDLSDEILDGQPVAEALSQLMRSGTDGRRGLDELRNRIQQRRRQLQKSGRLDGLLSDIAEMLDEAVQLERTALFPDPSDDARFREAQLDNLPSEPSRAVPELANYEWRSPEAREVYEQIKERLRTDIMDQQFRQMSQAVGDMGSPEAQQAMKEMLGDLNDMLDKHRRGEDVSQDFDAFMDKHGDLFPSRPESFEQLLDELARQAAAMQRLMDSLTPEQRHEMQGLMDAALGDLDLQSEMGRLNDSLRALRPDLPWTGRQRMTGGDPMGLPDATQALAELSDLDALSEQLGQDYPGASLDDIDEEAVERALGRQAVDDVKALRAMQRELERQGYLVRKGDRLELTPKAVRRLGKAALNRVFSSLEATTRGNHEVRRTGAAGELTGSTRAWQFGDEEAIDVVRTVGNAVQRRVLLGEGSTRLLAEDFEVRETETRTRAAVALLVDQSFSMVMNDTWRPAKTTAMALQALASSAFPLDALEIIAFANLARVVAPHELPDLEASSIQGTNLQHALMLAGQFLDRHRDADQIVMVVTDGEPTAHLERDGGWWFDWPPARETVASTVAEVDRMTARRIPISWFRLGDEHRLEVFLDEMARRNRGRVFAATGDQLGDYVVSDYVTSRRRGRR</sequence>
<evidence type="ECO:0000313" key="3">
    <source>
        <dbReference type="EMBL" id="CAB4967598.1"/>
    </source>
</evidence>
<dbReference type="EMBL" id="CAFBNE010000144">
    <property type="protein sequence ID" value="CAB4967598.1"/>
    <property type="molecule type" value="Genomic_DNA"/>
</dbReference>
<dbReference type="SMART" id="SM00327">
    <property type="entry name" value="VWA"/>
    <property type="match status" value="1"/>
</dbReference>
<dbReference type="CDD" id="cd00198">
    <property type="entry name" value="vWFA"/>
    <property type="match status" value="1"/>
</dbReference>
<keyword evidence="1" id="KW-0175">Coiled coil</keyword>
<feature type="coiled-coil region" evidence="1">
    <location>
        <begin position="57"/>
        <end position="97"/>
    </location>
</feature>
<dbReference type="Gene3D" id="3.40.50.410">
    <property type="entry name" value="von Willebrand factor, type A domain"/>
    <property type="match status" value="1"/>
</dbReference>
<dbReference type="InterPro" id="IPR036465">
    <property type="entry name" value="vWFA_dom_sf"/>
</dbReference>
<accession>A0A6J7LH57</accession>
<protein>
    <submittedName>
        <fullName evidence="3">Unannotated protein</fullName>
    </submittedName>
</protein>
<feature type="domain" description="VWFA" evidence="2">
    <location>
        <begin position="461"/>
        <end position="642"/>
    </location>
</feature>
<name>A0A6J7LH57_9ZZZZ</name>
<gene>
    <name evidence="3" type="ORF">UFOPK3772_02998</name>
</gene>
<evidence type="ECO:0000259" key="2">
    <source>
        <dbReference type="SMART" id="SM00327"/>
    </source>
</evidence>
<dbReference type="SUPFAM" id="SSF53300">
    <property type="entry name" value="vWA-like"/>
    <property type="match status" value="1"/>
</dbReference>
<proteinExistence type="predicted"/>
<reference evidence="3" key="1">
    <citation type="submission" date="2020-05" db="EMBL/GenBank/DDBJ databases">
        <authorList>
            <person name="Chiriac C."/>
            <person name="Salcher M."/>
            <person name="Ghai R."/>
            <person name="Kavagutti S V."/>
        </authorList>
    </citation>
    <scope>NUCLEOTIDE SEQUENCE</scope>
</reference>
<dbReference type="AlphaFoldDB" id="A0A6J7LH57"/>
<organism evidence="3">
    <name type="scientific">freshwater metagenome</name>
    <dbReference type="NCBI Taxonomy" id="449393"/>
    <lineage>
        <taxon>unclassified sequences</taxon>
        <taxon>metagenomes</taxon>
        <taxon>ecological metagenomes</taxon>
    </lineage>
</organism>
<dbReference type="InterPro" id="IPR002035">
    <property type="entry name" value="VWF_A"/>
</dbReference>
<evidence type="ECO:0000256" key="1">
    <source>
        <dbReference type="SAM" id="Coils"/>
    </source>
</evidence>